<feature type="signal peptide" evidence="1">
    <location>
        <begin position="1"/>
        <end position="20"/>
    </location>
</feature>
<proteinExistence type="predicted"/>
<reference evidence="2" key="1">
    <citation type="submission" date="2022-10" db="EMBL/GenBank/DDBJ databases">
        <title>Tapping the CABI collections for fungal endophytes: first genome assemblies for Collariella, Neodidymelliopsis, Ascochyta clinopodiicola, Didymella pomorum, Didymosphaeria variabile, Neocosmospora piperis and Neocucurbitaria cava.</title>
        <authorList>
            <person name="Hill R."/>
        </authorList>
    </citation>
    <scope>NUCLEOTIDE SEQUENCE</scope>
    <source>
        <strain evidence="2">IMI 356814</strain>
    </source>
</reference>
<protein>
    <submittedName>
        <fullName evidence="2">Uncharacterized protein</fullName>
    </submittedName>
</protein>
<accession>A0A9W8Y7D8</accession>
<gene>
    <name evidence="2" type="ORF">N0V83_006139</name>
</gene>
<dbReference type="Proteomes" id="UP001140560">
    <property type="component" value="Unassembled WGS sequence"/>
</dbReference>
<dbReference type="AlphaFoldDB" id="A0A9W8Y7D8"/>
<organism evidence="2 3">
    <name type="scientific">Neocucurbitaria cava</name>
    <dbReference type="NCBI Taxonomy" id="798079"/>
    <lineage>
        <taxon>Eukaryota</taxon>
        <taxon>Fungi</taxon>
        <taxon>Dikarya</taxon>
        <taxon>Ascomycota</taxon>
        <taxon>Pezizomycotina</taxon>
        <taxon>Dothideomycetes</taxon>
        <taxon>Pleosporomycetidae</taxon>
        <taxon>Pleosporales</taxon>
        <taxon>Pleosporineae</taxon>
        <taxon>Cucurbitariaceae</taxon>
        <taxon>Neocucurbitaria</taxon>
    </lineage>
</organism>
<evidence type="ECO:0000313" key="2">
    <source>
        <dbReference type="EMBL" id="KAJ4369056.1"/>
    </source>
</evidence>
<evidence type="ECO:0000313" key="3">
    <source>
        <dbReference type="Proteomes" id="UP001140560"/>
    </source>
</evidence>
<sequence>MKLFTLALAALAALVAATAGTTSTTTSTALDTLSISKREADQGTTADVKTYECSADYRGVRTCQYGFCYVEPGHWCKANESCRNDCACCKKNRGLSRRVEAVGVPEVVTARGEDNVEISQVQDDGCTPGTYKCYIGHAIMLTPARSGEKRLSYATQDPDLGSYTRYQIHKWWNTPRGCRCQRTNLIGVFSIDLERVFKAQAHSEWWSPASLIPEQQRVKHQPMHHDVIHQNHDPAYPPGDQESRR</sequence>
<keyword evidence="1" id="KW-0732">Signal</keyword>
<keyword evidence="3" id="KW-1185">Reference proteome</keyword>
<dbReference type="EMBL" id="JAPEUY010000010">
    <property type="protein sequence ID" value="KAJ4369056.1"/>
    <property type="molecule type" value="Genomic_DNA"/>
</dbReference>
<name>A0A9W8Y7D8_9PLEO</name>
<dbReference type="OrthoDB" id="10659970at2759"/>
<evidence type="ECO:0000256" key="1">
    <source>
        <dbReference type="SAM" id="SignalP"/>
    </source>
</evidence>
<comment type="caution">
    <text evidence="2">The sequence shown here is derived from an EMBL/GenBank/DDBJ whole genome shotgun (WGS) entry which is preliminary data.</text>
</comment>
<feature type="chain" id="PRO_5040749030" evidence="1">
    <location>
        <begin position="21"/>
        <end position="245"/>
    </location>
</feature>